<evidence type="ECO:0000256" key="3">
    <source>
        <dbReference type="ARBA" id="ARBA00023163"/>
    </source>
</evidence>
<dbReference type="GO" id="GO:0003677">
    <property type="term" value="F:DNA binding"/>
    <property type="evidence" value="ECO:0007669"/>
    <property type="project" value="UniProtKB-KW"/>
</dbReference>
<dbReference type="KEGG" id="cid:P73_1073"/>
<evidence type="ECO:0000259" key="4">
    <source>
        <dbReference type="PROSITE" id="PS50949"/>
    </source>
</evidence>
<dbReference type="PROSITE" id="PS50949">
    <property type="entry name" value="HTH_GNTR"/>
    <property type="match status" value="1"/>
</dbReference>
<dbReference type="AlphaFoldDB" id="A0A0B5DQH9"/>
<dbReference type="RefSeq" id="WP_043868794.1">
    <property type="nucleotide sequence ID" value="NZ_CP004393.1"/>
</dbReference>
<dbReference type="Pfam" id="PF07702">
    <property type="entry name" value="UTRA"/>
    <property type="match status" value="1"/>
</dbReference>
<evidence type="ECO:0000313" key="6">
    <source>
        <dbReference type="Proteomes" id="UP000031521"/>
    </source>
</evidence>
<evidence type="ECO:0000256" key="1">
    <source>
        <dbReference type="ARBA" id="ARBA00023015"/>
    </source>
</evidence>
<reference evidence="5 6" key="1">
    <citation type="journal article" date="2014" name="Int. J. Syst. Evol. Microbiol.">
        <title>Celeribacter indicus sp. nov., a polycyclic aromatic hydrocarbon-degrading bacterium from deep-sea sediment and reclassification of Huaishuia halophila as Celeribacter halophilus comb. nov.</title>
        <authorList>
            <person name="Lai Q."/>
            <person name="Cao J."/>
            <person name="Yuan J."/>
            <person name="Li F."/>
            <person name="Shao Z."/>
        </authorList>
    </citation>
    <scope>NUCLEOTIDE SEQUENCE [LARGE SCALE GENOMIC DNA]</scope>
    <source>
        <strain evidence="5">P73</strain>
    </source>
</reference>
<feature type="domain" description="HTH gntR-type" evidence="4">
    <location>
        <begin position="3"/>
        <end position="71"/>
    </location>
</feature>
<dbReference type="Proteomes" id="UP000031521">
    <property type="component" value="Chromosome"/>
</dbReference>
<dbReference type="SMART" id="SM00345">
    <property type="entry name" value="HTH_GNTR"/>
    <property type="match status" value="1"/>
</dbReference>
<proteinExistence type="predicted"/>
<accession>A0A0B5DQH9</accession>
<dbReference type="GO" id="GO:0045892">
    <property type="term" value="P:negative regulation of DNA-templated transcription"/>
    <property type="evidence" value="ECO:0007669"/>
    <property type="project" value="TreeGrafter"/>
</dbReference>
<dbReference type="InterPro" id="IPR036390">
    <property type="entry name" value="WH_DNA-bd_sf"/>
</dbReference>
<dbReference type="CDD" id="cd07377">
    <property type="entry name" value="WHTH_GntR"/>
    <property type="match status" value="1"/>
</dbReference>
<dbReference type="InterPro" id="IPR036388">
    <property type="entry name" value="WH-like_DNA-bd_sf"/>
</dbReference>
<evidence type="ECO:0000313" key="5">
    <source>
        <dbReference type="EMBL" id="AJE45788.1"/>
    </source>
</evidence>
<keyword evidence="1" id="KW-0805">Transcription regulation</keyword>
<dbReference type="SMART" id="SM00866">
    <property type="entry name" value="UTRA"/>
    <property type="match status" value="1"/>
</dbReference>
<dbReference type="Pfam" id="PF00392">
    <property type="entry name" value="GntR"/>
    <property type="match status" value="1"/>
</dbReference>
<protein>
    <submittedName>
        <fullName evidence="5">Transcriptional regulator, GntR family protein</fullName>
    </submittedName>
</protein>
<keyword evidence="2" id="KW-0238">DNA-binding</keyword>
<dbReference type="NCBIfam" id="TIGR02325">
    <property type="entry name" value="C_P_lyase_phnF"/>
    <property type="match status" value="1"/>
</dbReference>
<sequence length="238" mass="26796">MVREKWRLVRDGIEKEIATGAWQPGDRLPTEPELALRYGTGRHSVRRAISELAREGSVSVEQGRGTFVETGPMLEYAIGTRTRLHRNLMSQGVEVSGDLLGAERVPAAGRVARALRLIEGAPVIESRRITYADRLPISFGTSWRSAERFPDFATRRDVIGSTTETYRSYGIDDYLRAETTLHSRLARPDEAKMLRQHPQTPVMVIRAIDQTLDGMPLSFSEVIWSAVRVKFTMANEKD</sequence>
<dbReference type="STRING" id="1208324.P73_1073"/>
<dbReference type="InterPro" id="IPR000524">
    <property type="entry name" value="Tscrpt_reg_HTH_GntR"/>
</dbReference>
<keyword evidence="6" id="KW-1185">Reference proteome</keyword>
<dbReference type="InterPro" id="IPR011663">
    <property type="entry name" value="UTRA"/>
</dbReference>
<keyword evidence="3" id="KW-0804">Transcription</keyword>
<dbReference type="EMBL" id="CP004393">
    <property type="protein sequence ID" value="AJE45788.1"/>
    <property type="molecule type" value="Genomic_DNA"/>
</dbReference>
<dbReference type="GO" id="GO:0003700">
    <property type="term" value="F:DNA-binding transcription factor activity"/>
    <property type="evidence" value="ECO:0007669"/>
    <property type="project" value="InterPro"/>
</dbReference>
<dbReference type="Gene3D" id="3.40.1410.10">
    <property type="entry name" value="Chorismate lyase-like"/>
    <property type="match status" value="1"/>
</dbReference>
<dbReference type="SUPFAM" id="SSF46785">
    <property type="entry name" value="Winged helix' DNA-binding domain"/>
    <property type="match status" value="1"/>
</dbReference>
<dbReference type="PRINTS" id="PR00035">
    <property type="entry name" value="HTHGNTR"/>
</dbReference>
<dbReference type="Gene3D" id="1.10.10.10">
    <property type="entry name" value="Winged helix-like DNA-binding domain superfamily/Winged helix DNA-binding domain"/>
    <property type="match status" value="1"/>
</dbReference>
<dbReference type="OrthoDB" id="5454556at2"/>
<gene>
    <name evidence="5" type="ORF">P73_1073</name>
</gene>
<dbReference type="PANTHER" id="PTHR44846:SF1">
    <property type="entry name" value="MANNOSYL-D-GLYCERATE TRANSPORT_METABOLISM SYSTEM REPRESSOR MNGR-RELATED"/>
    <property type="match status" value="1"/>
</dbReference>
<dbReference type="InterPro" id="IPR012702">
    <property type="entry name" value="CP_lyase_PhnF"/>
</dbReference>
<dbReference type="SUPFAM" id="SSF64288">
    <property type="entry name" value="Chorismate lyase-like"/>
    <property type="match status" value="1"/>
</dbReference>
<dbReference type="InterPro" id="IPR028978">
    <property type="entry name" value="Chorismate_lyase_/UTRA_dom_sf"/>
</dbReference>
<dbReference type="HOGENOM" id="CLU_063236_2_2_5"/>
<name>A0A0B5DQH9_9RHOB</name>
<dbReference type="PANTHER" id="PTHR44846">
    <property type="entry name" value="MANNOSYL-D-GLYCERATE TRANSPORT/METABOLISM SYSTEM REPRESSOR MNGR-RELATED"/>
    <property type="match status" value="1"/>
</dbReference>
<dbReference type="InterPro" id="IPR050679">
    <property type="entry name" value="Bact_HTH_transcr_reg"/>
</dbReference>
<organism evidence="5 6">
    <name type="scientific">Celeribacter indicus</name>
    <dbReference type="NCBI Taxonomy" id="1208324"/>
    <lineage>
        <taxon>Bacteria</taxon>
        <taxon>Pseudomonadati</taxon>
        <taxon>Pseudomonadota</taxon>
        <taxon>Alphaproteobacteria</taxon>
        <taxon>Rhodobacterales</taxon>
        <taxon>Roseobacteraceae</taxon>
        <taxon>Celeribacter</taxon>
    </lineage>
</organism>
<evidence type="ECO:0000256" key="2">
    <source>
        <dbReference type="ARBA" id="ARBA00023125"/>
    </source>
</evidence>